<dbReference type="InterPro" id="IPR037151">
    <property type="entry name" value="AlkB-like_sf"/>
</dbReference>
<gene>
    <name evidence="11" type="ORF">DPX39_110085700</name>
</gene>
<feature type="domain" description="Fe2OG dioxygenase" evidence="10">
    <location>
        <begin position="360"/>
        <end position="500"/>
    </location>
</feature>
<evidence type="ECO:0000256" key="5">
    <source>
        <dbReference type="ARBA" id="ARBA00023002"/>
    </source>
</evidence>
<evidence type="ECO:0000256" key="2">
    <source>
        <dbReference type="ARBA" id="ARBA00007879"/>
    </source>
</evidence>
<dbReference type="SUPFAM" id="SSF51197">
    <property type="entry name" value="Clavaminate synthase-like"/>
    <property type="match status" value="1"/>
</dbReference>
<dbReference type="PROSITE" id="PS51471">
    <property type="entry name" value="FE2OG_OXY"/>
    <property type="match status" value="1"/>
</dbReference>
<sequence length="650" mass="71719">MRRCLILPVLTTASKSSFASCRHSSSGDGRNGGVGSSASSSATTIRESMKSAGFNFNTPNFCLEGATESDVADTAGELITSPVTSLNFVRDMYGPWLVLTEEIQGELFIDHDKMVYLRPANGLGFGVGRIDTGEPCSSGTAFLMSLEWYTYPATTSMPPNNACKTEVTGVVKHVHSSSMDYSTFTLVASWRSSSGTSGKFNAAKLSPWDPVGGVKRWTPNGDLMQVFHQVFPTPLRLTSHIKRATAARQVGSRSGGLGEGELGSSPHHLSLEQYRVGELPDLYYIPNYISEEEEQEMMEAVRSTPRELKTQLTKRTVQEWGCSMCETCNKSFVSDRNMPPWVEACTDMQVYDGIFTPSVFPNSVRVHEYHPHEGIAPHCDGPIYVPRVSVLSLGTPCVMFFYSRREPYSEPMEHYNDTFRFKEGIAKESPIQSVVLEPRSLLVFAGDVFHYYPHGTCDRKIVPLTTEVAGRVVNRHLLQDPDIKEVHKGFRVSVTTRNLLPRCNHQPERAEYGMKRAWFIYNQLPVPQQLFTSPPLAPDAKTGNAGGEEKAKPFDASAGKSAAGSAHPGTDENMANIEKKLDQLLKQQNALSQQLDEVRQLIAGDAGFRHEVSTVLGHLTSTVLQIESKLEDLEDNRAREMGETGGQTTA</sequence>
<evidence type="ECO:0000256" key="9">
    <source>
        <dbReference type="SAM" id="MobiDB-lite"/>
    </source>
</evidence>
<dbReference type="InterPro" id="IPR005123">
    <property type="entry name" value="Oxoglu/Fe-dep_dioxygenase_dom"/>
</dbReference>
<evidence type="ECO:0000256" key="6">
    <source>
        <dbReference type="ARBA" id="ARBA00023004"/>
    </source>
</evidence>
<dbReference type="Gene3D" id="2.60.120.590">
    <property type="entry name" value="Alpha-ketoglutarate-dependent dioxygenase AlkB-like"/>
    <property type="match status" value="1"/>
</dbReference>
<keyword evidence="4" id="KW-0223">Dioxygenase</keyword>
<evidence type="ECO:0000256" key="3">
    <source>
        <dbReference type="ARBA" id="ARBA00022723"/>
    </source>
</evidence>
<dbReference type="GO" id="GO:0005634">
    <property type="term" value="C:nucleus"/>
    <property type="evidence" value="ECO:0007669"/>
    <property type="project" value="UniProtKB-SubCell"/>
</dbReference>
<evidence type="ECO:0000313" key="12">
    <source>
        <dbReference type="Proteomes" id="UP000266743"/>
    </source>
</evidence>
<reference evidence="11 12" key="1">
    <citation type="submission" date="2018-09" db="EMBL/GenBank/DDBJ databases">
        <title>whole genome sequence of T. equiperdum IVM-t1 strain.</title>
        <authorList>
            <person name="Suganuma K."/>
        </authorList>
    </citation>
    <scope>NUCLEOTIDE SEQUENCE [LARGE SCALE GENOMIC DNA]</scope>
    <source>
        <strain evidence="11 12">IVM-t1</strain>
    </source>
</reference>
<proteinExistence type="inferred from homology"/>
<dbReference type="Proteomes" id="UP000266743">
    <property type="component" value="Chromosome 11"/>
</dbReference>
<keyword evidence="7" id="KW-0539">Nucleus</keyword>
<keyword evidence="6" id="KW-0408">Iron</keyword>
<keyword evidence="8" id="KW-0175">Coiled coil</keyword>
<dbReference type="GO" id="GO:0051213">
    <property type="term" value="F:dioxygenase activity"/>
    <property type="evidence" value="ECO:0007669"/>
    <property type="project" value="UniProtKB-KW"/>
</dbReference>
<evidence type="ECO:0000256" key="8">
    <source>
        <dbReference type="SAM" id="Coils"/>
    </source>
</evidence>
<dbReference type="GO" id="GO:0046872">
    <property type="term" value="F:metal ion binding"/>
    <property type="evidence" value="ECO:0007669"/>
    <property type="project" value="UniProtKB-KW"/>
</dbReference>
<organism evidence="11 12">
    <name type="scientific">Trypanosoma brucei equiperdum</name>
    <dbReference type="NCBI Taxonomy" id="630700"/>
    <lineage>
        <taxon>Eukaryota</taxon>
        <taxon>Discoba</taxon>
        <taxon>Euglenozoa</taxon>
        <taxon>Kinetoplastea</taxon>
        <taxon>Metakinetoplastina</taxon>
        <taxon>Trypanosomatida</taxon>
        <taxon>Trypanosomatidae</taxon>
        <taxon>Trypanosoma</taxon>
    </lineage>
</organism>
<accession>A0A3L6KTV8</accession>
<protein>
    <submittedName>
        <fullName evidence="11">2OG-Fe(II) oxygenase superfamily</fullName>
    </submittedName>
</protein>
<feature type="region of interest" description="Disordered" evidence="9">
    <location>
        <begin position="20"/>
        <end position="42"/>
    </location>
</feature>
<dbReference type="EMBL" id="QSBY01000011">
    <property type="protein sequence ID" value="RHW67859.1"/>
    <property type="molecule type" value="Genomic_DNA"/>
</dbReference>
<comment type="subcellular location">
    <subcellularLocation>
        <location evidence="1">Nucleus</location>
    </subcellularLocation>
</comment>
<evidence type="ECO:0000256" key="4">
    <source>
        <dbReference type="ARBA" id="ARBA00022964"/>
    </source>
</evidence>
<evidence type="ECO:0000256" key="7">
    <source>
        <dbReference type="ARBA" id="ARBA00023242"/>
    </source>
</evidence>
<name>A0A3L6KTV8_9TRYP</name>
<comment type="caution">
    <text evidence="11">The sequence shown here is derived from an EMBL/GenBank/DDBJ whole genome shotgun (WGS) entry which is preliminary data.</text>
</comment>
<feature type="coiled-coil region" evidence="8">
    <location>
        <begin position="574"/>
        <end position="643"/>
    </location>
</feature>
<keyword evidence="5" id="KW-0560">Oxidoreductase</keyword>
<dbReference type="InterPro" id="IPR032862">
    <property type="entry name" value="ALKBH6"/>
</dbReference>
<dbReference type="PANTHER" id="PTHR46030:SF1">
    <property type="entry name" value="ALPHA-KETOGLUTARATE-DEPENDENT DIOXYGENASE ALKB HOMOLOG 6"/>
    <property type="match status" value="1"/>
</dbReference>
<feature type="compositionally biased region" description="Low complexity" evidence="9">
    <location>
        <begin position="556"/>
        <end position="566"/>
    </location>
</feature>
<dbReference type="AlphaFoldDB" id="A0A3L6KTV8"/>
<evidence type="ECO:0000259" key="10">
    <source>
        <dbReference type="PROSITE" id="PS51471"/>
    </source>
</evidence>
<comment type="similarity">
    <text evidence="2">Belongs to the alkB family.</text>
</comment>
<feature type="region of interest" description="Disordered" evidence="9">
    <location>
        <begin position="531"/>
        <end position="572"/>
    </location>
</feature>
<evidence type="ECO:0000313" key="11">
    <source>
        <dbReference type="EMBL" id="RHW67859.1"/>
    </source>
</evidence>
<evidence type="ECO:0000256" key="1">
    <source>
        <dbReference type="ARBA" id="ARBA00004123"/>
    </source>
</evidence>
<dbReference type="PANTHER" id="PTHR46030">
    <property type="entry name" value="ALPHA-KETOGLUTARATE-DEPENDENT DIOXYGENASE ALKB HOMOLOG 6"/>
    <property type="match status" value="1"/>
</dbReference>
<keyword evidence="3" id="KW-0479">Metal-binding</keyword>